<keyword evidence="1" id="KW-0732">Signal</keyword>
<dbReference type="Pfam" id="PF12680">
    <property type="entry name" value="SnoaL_2"/>
    <property type="match status" value="1"/>
</dbReference>
<evidence type="ECO:0000313" key="4">
    <source>
        <dbReference type="Proteomes" id="UP000237830"/>
    </source>
</evidence>
<feature type="chain" id="PRO_5014623423" evidence="1">
    <location>
        <begin position="22"/>
        <end position="161"/>
    </location>
</feature>
<dbReference type="InterPro" id="IPR011944">
    <property type="entry name" value="Steroid_delta5-4_isomerase"/>
</dbReference>
<dbReference type="CDD" id="cd00531">
    <property type="entry name" value="NTF2_like"/>
    <property type="match status" value="1"/>
</dbReference>
<dbReference type="EMBL" id="CP025494">
    <property type="protein sequence ID" value="AVE05423.1"/>
    <property type="molecule type" value="Genomic_DNA"/>
</dbReference>
<dbReference type="SUPFAM" id="SSF54427">
    <property type="entry name" value="NTF2-like"/>
    <property type="match status" value="1"/>
</dbReference>
<dbReference type="Gene3D" id="3.10.450.50">
    <property type="match status" value="1"/>
</dbReference>
<dbReference type="GeneID" id="97920087"/>
<dbReference type="Proteomes" id="UP000237830">
    <property type="component" value="Chromosome"/>
</dbReference>
<dbReference type="AlphaFoldDB" id="A0A2L1JA90"/>
<gene>
    <name evidence="3" type="ORF">CYL20_13040</name>
</gene>
<protein>
    <submittedName>
        <fullName evidence="3">DUF4440 domain-containing protein</fullName>
    </submittedName>
</protein>
<feature type="domain" description="SnoaL-like" evidence="2">
    <location>
        <begin position="40"/>
        <end position="147"/>
    </location>
</feature>
<evidence type="ECO:0000259" key="2">
    <source>
        <dbReference type="Pfam" id="PF12680"/>
    </source>
</evidence>
<feature type="signal peptide" evidence="1">
    <location>
        <begin position="1"/>
        <end position="21"/>
    </location>
</feature>
<dbReference type="InterPro" id="IPR032710">
    <property type="entry name" value="NTF2-like_dom_sf"/>
</dbReference>
<accession>A0A2L1JA90</accession>
<organism evidence="3 4">
    <name type="scientific">Pseudomonas palleroniana</name>
    <dbReference type="NCBI Taxonomy" id="191390"/>
    <lineage>
        <taxon>Bacteria</taxon>
        <taxon>Pseudomonadati</taxon>
        <taxon>Pseudomonadota</taxon>
        <taxon>Gammaproteobacteria</taxon>
        <taxon>Pseudomonadales</taxon>
        <taxon>Pseudomonadaceae</taxon>
        <taxon>Pseudomonas</taxon>
    </lineage>
</organism>
<dbReference type="RefSeq" id="WP_104994671.1">
    <property type="nucleotide sequence ID" value="NZ_CP025494.1"/>
</dbReference>
<proteinExistence type="predicted"/>
<evidence type="ECO:0000313" key="3">
    <source>
        <dbReference type="EMBL" id="AVE05423.1"/>
    </source>
</evidence>
<dbReference type="NCBIfam" id="TIGR02246">
    <property type="entry name" value="SgcJ/EcaC family oxidoreductase"/>
    <property type="match status" value="1"/>
</dbReference>
<dbReference type="InterPro" id="IPR037401">
    <property type="entry name" value="SnoaL-like"/>
</dbReference>
<name>A0A2L1JA90_9PSED</name>
<evidence type="ECO:0000256" key="1">
    <source>
        <dbReference type="SAM" id="SignalP"/>
    </source>
</evidence>
<reference evidence="3 4" key="1">
    <citation type="submission" date="2017-12" db="EMBL/GenBank/DDBJ databases">
        <title>Genome sequence of Pseudomonas palleroniana MAB3.</title>
        <authorList>
            <person name="Nascimento F.X."/>
        </authorList>
    </citation>
    <scope>NUCLEOTIDE SEQUENCE [LARGE SCALE GENOMIC DNA]</scope>
    <source>
        <strain evidence="3 4">MAB3</strain>
    </source>
</reference>
<sequence>MRTTLIALVLSAFLLPITAQAAQSAPEDAVKTAITQQLNRYEAALNSSDIDRVMTLYTDDAVFMPQYSLPAVGRDAVRAAYRQVFNTIKLDIRFTIDEIRPLSRDWAFARTRSNGTVKRLSSDQQSSAEGNQEIFLLHRETGGQWRFARYIFTTTQPPKLP</sequence>